<proteinExistence type="predicted"/>
<dbReference type="EMBL" id="KK365136">
    <property type="protein sequence ID" value="KCZ81806.1"/>
    <property type="molecule type" value="Genomic_DNA"/>
</dbReference>
<dbReference type="Proteomes" id="UP000030655">
    <property type="component" value="Unassembled WGS sequence"/>
</dbReference>
<gene>
    <name evidence="1" type="ORF">H312_00704</name>
</gene>
<reference evidence="1 2" key="2">
    <citation type="submission" date="2014-03" db="EMBL/GenBank/DDBJ databases">
        <title>The Genome Sequence of Anncaliia algerae insect isolate PRA339.</title>
        <authorList>
            <consortium name="The Broad Institute Genome Sequencing Platform"/>
            <consortium name="The Broad Institute Genome Sequencing Center for Infectious Disease"/>
            <person name="Cuomo C."/>
            <person name="Becnel J."/>
            <person name="Sanscrainte N."/>
            <person name="Walker B."/>
            <person name="Young S.K."/>
            <person name="Zeng Q."/>
            <person name="Gargeya S."/>
            <person name="Fitzgerald M."/>
            <person name="Haas B."/>
            <person name="Abouelleil A."/>
            <person name="Alvarado L."/>
            <person name="Arachchi H.M."/>
            <person name="Berlin A.M."/>
            <person name="Chapman S.B."/>
            <person name="Dewar J."/>
            <person name="Goldberg J."/>
            <person name="Griggs A."/>
            <person name="Gujja S."/>
            <person name="Hansen M."/>
            <person name="Howarth C."/>
            <person name="Imamovic A."/>
            <person name="Larimer J."/>
            <person name="McCowan C."/>
            <person name="Murphy C."/>
            <person name="Neiman D."/>
            <person name="Pearson M."/>
            <person name="Priest M."/>
            <person name="Roberts A."/>
            <person name="Saif S."/>
            <person name="Shea T."/>
            <person name="Sisk P."/>
            <person name="Sykes S."/>
            <person name="Wortman J."/>
            <person name="Nusbaum C."/>
            <person name="Birren B."/>
        </authorList>
    </citation>
    <scope>NUCLEOTIDE SEQUENCE [LARGE SCALE GENOMIC DNA]</scope>
    <source>
        <strain evidence="1 2">PRA339</strain>
    </source>
</reference>
<sequence length="204" mass="23751">MMNLTTDILKLGERLDKRRFNEAESFEIKIINNEIIVSNQSTLMLFSFQESKKEISTDKPEQGYLRIFGCDAKFTEIYRKCINFRSLINTNDNFSYKLLVKVRILEGNSFEAINKGINKLLEINNVPMLYFPDIKVYSMNEYILRDPSKNEINGFFIVAKAKGIIIYAELIDGEVNLETIKNCVNDKLVDKVEVINEKNKKIKR</sequence>
<evidence type="ECO:0000313" key="1">
    <source>
        <dbReference type="EMBL" id="KCZ81806.1"/>
    </source>
</evidence>
<dbReference type="HOGENOM" id="CLU_1342946_0_0_1"/>
<keyword evidence="2" id="KW-1185">Reference proteome</keyword>
<name>A0A059F4A9_9MICR</name>
<accession>A0A059F4A9</accession>
<dbReference type="OrthoDB" id="10407052at2759"/>
<organism evidence="1 2">
    <name type="scientific">Anncaliia algerae PRA339</name>
    <dbReference type="NCBI Taxonomy" id="1288291"/>
    <lineage>
        <taxon>Eukaryota</taxon>
        <taxon>Fungi</taxon>
        <taxon>Fungi incertae sedis</taxon>
        <taxon>Microsporidia</taxon>
        <taxon>Tubulinosematoidea</taxon>
        <taxon>Tubulinosematidae</taxon>
        <taxon>Anncaliia</taxon>
    </lineage>
</organism>
<evidence type="ECO:0000313" key="2">
    <source>
        <dbReference type="Proteomes" id="UP000030655"/>
    </source>
</evidence>
<protein>
    <submittedName>
        <fullName evidence="1">Uncharacterized protein</fullName>
    </submittedName>
</protein>
<dbReference type="VEuPathDB" id="MicrosporidiaDB:H312_00704"/>
<reference evidence="2" key="1">
    <citation type="submission" date="2013-02" db="EMBL/GenBank/DDBJ databases">
        <authorList>
            <consortium name="The Broad Institute Genome Sequencing Platform"/>
            <person name="Cuomo C."/>
            <person name="Becnel J."/>
            <person name="Sanscrainte N."/>
            <person name="Walker B."/>
            <person name="Young S.K."/>
            <person name="Zeng Q."/>
            <person name="Gargeya S."/>
            <person name="Fitzgerald M."/>
            <person name="Haas B."/>
            <person name="Abouelleil A."/>
            <person name="Alvarado L."/>
            <person name="Arachchi H.M."/>
            <person name="Berlin A.M."/>
            <person name="Chapman S.B."/>
            <person name="Dewar J."/>
            <person name="Goldberg J."/>
            <person name="Griggs A."/>
            <person name="Gujja S."/>
            <person name="Hansen M."/>
            <person name="Howarth C."/>
            <person name="Imamovic A."/>
            <person name="Larimer J."/>
            <person name="McCowan C."/>
            <person name="Murphy C."/>
            <person name="Neiman D."/>
            <person name="Pearson M."/>
            <person name="Priest M."/>
            <person name="Roberts A."/>
            <person name="Saif S."/>
            <person name="Shea T."/>
            <person name="Sisk P."/>
            <person name="Sykes S."/>
            <person name="Wortman J."/>
            <person name="Nusbaum C."/>
            <person name="Birren B."/>
        </authorList>
    </citation>
    <scope>NUCLEOTIDE SEQUENCE [LARGE SCALE GENOMIC DNA]</scope>
    <source>
        <strain evidence="2">PRA339</strain>
    </source>
</reference>
<dbReference type="AlphaFoldDB" id="A0A059F4A9"/>